<dbReference type="AlphaFoldDB" id="A0A058ZV33"/>
<dbReference type="STRING" id="71139.A0A058ZV33"/>
<dbReference type="eggNOG" id="KOG1339">
    <property type="taxonomic scope" value="Eukaryota"/>
</dbReference>
<dbReference type="GO" id="GO:0004190">
    <property type="term" value="F:aspartic-type endopeptidase activity"/>
    <property type="evidence" value="ECO:0007669"/>
    <property type="project" value="InterPro"/>
</dbReference>
<dbReference type="Pfam" id="PF14543">
    <property type="entry name" value="TAXi_N"/>
    <property type="match status" value="1"/>
</dbReference>
<evidence type="ECO:0000256" key="1">
    <source>
        <dbReference type="ARBA" id="ARBA00004239"/>
    </source>
</evidence>
<reference evidence="7" key="4">
    <citation type="submission" date="2023-07" db="EMBL/GenBank/DDBJ databases">
        <authorList>
            <person name="Myburg A.A."/>
            <person name="Grattapaglia D."/>
            <person name="Tuskan G.A."/>
            <person name="Hellsten U."/>
            <person name="Hayes R.D."/>
            <person name="Grimwood J."/>
            <person name="Jenkins J."/>
            <person name="Lindquist E."/>
            <person name="Tice H."/>
            <person name="Bauer D."/>
            <person name="Goodstein D.M."/>
            <person name="Dubchak I."/>
            <person name="Poliakov A."/>
            <person name="Mizrachi E."/>
            <person name="Kullan A.R."/>
            <person name="Hussey S.G."/>
            <person name="Pinard D."/>
            <person name="Van D.M."/>
            <person name="Singh P."/>
            <person name="Van J.I."/>
            <person name="Silva-Junior O.B."/>
            <person name="Togawa R.C."/>
            <person name="Pappas M.R."/>
            <person name="Faria D.A."/>
            <person name="Sansaloni C.P."/>
            <person name="Petroli C.D."/>
            <person name="Yang X."/>
            <person name="Ranjan P."/>
            <person name="Tschaplinski T.J."/>
            <person name="Ye C.Y."/>
            <person name="Li T."/>
            <person name="Sterck L."/>
            <person name="Vanneste K."/>
            <person name="Murat F."/>
            <person name="Soler M."/>
            <person name="Clemente H.S."/>
            <person name="Saidi N."/>
            <person name="Cassan-Wang H."/>
            <person name="Dunand C."/>
            <person name="Hefer C.A."/>
            <person name="Bornberg-Bauer E."/>
            <person name="Kersting A.R."/>
            <person name="Vining K."/>
            <person name="Amarasinghe V."/>
            <person name="Ranik M."/>
            <person name="Naithani S."/>
            <person name="Elser J."/>
            <person name="Boyd A.E."/>
            <person name="Liston A."/>
            <person name="Spatafora J.W."/>
            <person name="Dharmwardhana P."/>
            <person name="Raja R."/>
            <person name="Sullivan C."/>
            <person name="Romanel E."/>
            <person name="Alves-Ferreira M."/>
            <person name="Kulheim C."/>
            <person name="Foley W."/>
            <person name="Carocha V."/>
            <person name="Paiva J."/>
            <person name="Kudrna D."/>
            <person name="Brommonschenkel S.H."/>
            <person name="Pasquali G."/>
            <person name="Byrne M."/>
            <person name="Rigault P."/>
            <person name="Tibbits J."/>
            <person name="Spokevicius A."/>
            <person name="Jones R.C."/>
            <person name="Steane D.A."/>
            <person name="Vaillancourt R.E."/>
            <person name="Potts B.M."/>
            <person name="Joubert F."/>
            <person name="Barry K."/>
            <person name="Pappas G.J."/>
            <person name="Strauss S.H."/>
            <person name="Jaiswal P."/>
            <person name="Grima-Pettenati J."/>
            <person name="Salse J."/>
            <person name="Van D.P."/>
            <person name="Rokhsar D.S."/>
            <person name="Schmutz J."/>
        </authorList>
    </citation>
    <scope>NUCLEOTIDE SEQUENCE</scope>
    <source>
        <tissue evidence="7">Leaf extractions</tissue>
    </source>
</reference>
<dbReference type="OrthoDB" id="1162128at2759"/>
<evidence type="ECO:0000256" key="4">
    <source>
        <dbReference type="ARBA" id="ARBA00022729"/>
    </source>
</evidence>
<keyword evidence="3" id="KW-0964">Secreted</keyword>
<feature type="domain" description="Peptidase A1" evidence="6">
    <location>
        <begin position="40"/>
        <end position="390"/>
    </location>
</feature>
<evidence type="ECO:0000256" key="2">
    <source>
        <dbReference type="ARBA" id="ARBA00007447"/>
    </source>
</evidence>
<feature type="signal peptide" evidence="5">
    <location>
        <begin position="1"/>
        <end position="24"/>
    </location>
</feature>
<dbReference type="InterPro" id="IPR032799">
    <property type="entry name" value="TAXi_C"/>
</dbReference>
<dbReference type="InterPro" id="IPR033121">
    <property type="entry name" value="PEPTIDASE_A1"/>
</dbReference>
<dbReference type="PROSITE" id="PS51767">
    <property type="entry name" value="PEPTIDASE_A1"/>
    <property type="match status" value="1"/>
</dbReference>
<dbReference type="PANTHER" id="PTHR47965">
    <property type="entry name" value="ASPARTYL PROTEASE-RELATED"/>
    <property type="match status" value="1"/>
</dbReference>
<dbReference type="InParanoid" id="A0A058ZV33"/>
<keyword evidence="4 5" id="KW-0732">Signal</keyword>
<evidence type="ECO:0000259" key="6">
    <source>
        <dbReference type="PROSITE" id="PS51767"/>
    </source>
</evidence>
<dbReference type="GO" id="GO:0006508">
    <property type="term" value="P:proteolysis"/>
    <property type="evidence" value="ECO:0007669"/>
    <property type="project" value="InterPro"/>
</dbReference>
<dbReference type="Gene3D" id="2.40.70.10">
    <property type="entry name" value="Acid Proteases"/>
    <property type="match status" value="2"/>
</dbReference>
<evidence type="ECO:0000313" key="8">
    <source>
        <dbReference type="EMBL" id="KCW45637.1"/>
    </source>
</evidence>
<protein>
    <recommendedName>
        <fullName evidence="6">Peptidase A1 domain-containing protein</fullName>
    </recommendedName>
</protein>
<proteinExistence type="inferred from homology"/>
<dbReference type="InterPro" id="IPR001461">
    <property type="entry name" value="Aspartic_peptidase_A1"/>
</dbReference>
<dbReference type="SUPFAM" id="SSF50630">
    <property type="entry name" value="Acid proteases"/>
    <property type="match status" value="1"/>
</dbReference>
<dbReference type="EMBL" id="MU848277">
    <property type="protein sequence ID" value="KAK2633080.1"/>
    <property type="molecule type" value="Genomic_DNA"/>
</dbReference>
<comment type="subcellular location">
    <subcellularLocation>
        <location evidence="1">Secreted</location>
        <location evidence="1">Extracellular space</location>
    </subcellularLocation>
</comment>
<organism evidence="8">
    <name type="scientific">Eucalyptus grandis</name>
    <name type="common">Flooded gum</name>
    <dbReference type="NCBI Taxonomy" id="71139"/>
    <lineage>
        <taxon>Eukaryota</taxon>
        <taxon>Viridiplantae</taxon>
        <taxon>Streptophyta</taxon>
        <taxon>Embryophyta</taxon>
        <taxon>Tracheophyta</taxon>
        <taxon>Spermatophyta</taxon>
        <taxon>Magnoliopsida</taxon>
        <taxon>eudicotyledons</taxon>
        <taxon>Gunneridae</taxon>
        <taxon>Pentapetalae</taxon>
        <taxon>rosids</taxon>
        <taxon>malvids</taxon>
        <taxon>Myrtales</taxon>
        <taxon>Myrtaceae</taxon>
        <taxon>Myrtoideae</taxon>
        <taxon>Eucalypteae</taxon>
        <taxon>Eucalyptus</taxon>
    </lineage>
</organism>
<evidence type="ECO:0000256" key="5">
    <source>
        <dbReference type="SAM" id="SignalP"/>
    </source>
</evidence>
<dbReference type="EMBL" id="KK198789">
    <property type="protein sequence ID" value="KCW45637.1"/>
    <property type="molecule type" value="Genomic_DNA"/>
</dbReference>
<dbReference type="FunFam" id="2.40.70.10:FF:000041">
    <property type="entry name" value="Basic 7S globulin"/>
    <property type="match status" value="1"/>
</dbReference>
<dbReference type="Pfam" id="PF14541">
    <property type="entry name" value="TAXi_C"/>
    <property type="match status" value="1"/>
</dbReference>
<name>A0A058ZV33_EUCGR</name>
<evidence type="ECO:0000256" key="3">
    <source>
        <dbReference type="ARBA" id="ARBA00022525"/>
    </source>
</evidence>
<reference evidence="7" key="3">
    <citation type="submission" date="2023-04" db="EMBL/GenBank/DDBJ databases">
        <title>WGS assembly of Eucalyptus grandis.</title>
        <authorList>
            <person name="Myburg A."/>
            <person name="Grattapaglia D."/>
            <person name="Tuskan G."/>
            <person name="Hellsten U."/>
            <person name="Hayes R."/>
            <person name="Grimwood J."/>
            <person name="Jenkins J."/>
            <person name="Lindquist E."/>
            <person name="Tice H."/>
            <person name="Bauer D."/>
            <person name="Goodstein D."/>
            <person name="Dubchak I."/>
            <person name="Poliakov A."/>
            <person name="Mizrachi E."/>
            <person name="Kullan A."/>
            <person name="Hussey S."/>
            <person name="Pinard D."/>
            <person name="Van D."/>
            <person name="Singh P."/>
            <person name="Van J."/>
            <person name="Silva-Junior O."/>
            <person name="Togawa R."/>
            <person name="Pappas M."/>
            <person name="Faria D."/>
            <person name="Sansaloni C."/>
            <person name="Petroli C."/>
            <person name="Yang X."/>
            <person name="Ranjan P."/>
            <person name="Tschaplinski T."/>
            <person name="Ye C."/>
            <person name="Li T."/>
            <person name="Sterck L."/>
            <person name="Vanneste K."/>
            <person name="Murat F."/>
            <person name="Soler M."/>
            <person name="Clemente H."/>
            <person name="Saidi N."/>
            <person name="Cassan-Wang H."/>
            <person name="Dunand C."/>
            <person name="Hefer C."/>
            <person name="Bornberg-Bauer E."/>
            <person name="Kersting A."/>
            <person name="Vining K."/>
            <person name="Amarasinghe V."/>
            <person name="Ranik M."/>
            <person name="Naithani S."/>
            <person name="Elser J."/>
            <person name="Boyd A."/>
            <person name="Liston A."/>
            <person name="Spatafora J."/>
            <person name="Dharmwardhana P."/>
            <person name="Raja R."/>
            <person name="Sullivan C."/>
            <person name="Romanel E."/>
            <person name="Alves-Ferreira M."/>
            <person name="Kulheim C."/>
            <person name="Foley W."/>
            <person name="Carocha V."/>
            <person name="Paiva J."/>
            <person name="Kudrna D."/>
            <person name="Brommonschenkel S."/>
            <person name="Pasquali G."/>
            <person name="Byrne M."/>
            <person name="Rigault P."/>
            <person name="Tibbits J."/>
            <person name="Spokevicius A."/>
            <person name="Jones R."/>
            <person name="Steane D."/>
            <person name="Vaillancourt R."/>
            <person name="Potts B."/>
            <person name="Joubert F."/>
            <person name="Barry K."/>
            <person name="Pappas G."/>
            <person name="Strauss S."/>
            <person name="Jaiswal P."/>
            <person name="Grima-Pettenati J."/>
            <person name="Salse J."/>
            <person name="Van D."/>
            <person name="Rokhsar D."/>
            <person name="Schmutz J."/>
        </authorList>
    </citation>
    <scope>NUCLEOTIDE SEQUENCE</scope>
    <source>
        <tissue evidence="7">Leaf extractions</tissue>
    </source>
</reference>
<accession>A0A058ZV33</accession>
<dbReference type="InterPro" id="IPR032861">
    <property type="entry name" value="TAXi_N"/>
</dbReference>
<comment type="similarity">
    <text evidence="2">Belongs to the peptidase A1 family.</text>
</comment>
<sequence>MASLPRHLLLLLCCFSCLVHPSRARTLVLPLARDASTLRYVATVYHGPSLDPLELAVDLGGPSLWLDCSAPSSGSSVRRVPCRSIQCLAATSDASGLRRACPSGPSSVCGVRAEGGEAGVLGEGALAVDSVDGSGERSVAAVDRFLISCARAAPGFGASGVGGTLGLGRSRISLPSQVATAFGVRRRFFVCLSASEGVIVAGDGPFFSHLDADISKSLTYTPLATPLATARSPRASDYLINLTSIKINGKRLPLNSSSPYLIQLSAEIPYTAVASPIYSALAEAFAGAASAMGMARVPPVAPFGVCFDPRSVGATAAGPDVPAIDLVLQSEMVRWRIGGSSSMVRVSDEATCLGVVDGGDRLGSSVVLGGHQLEDVLLEFDFGGSRLGFSPSLSTMQLSCSNFRSNFNSMACRRIDAISDRIGFGKNGGMYRVLTERARLERSEGTQELTLEK</sequence>
<keyword evidence="9" id="KW-1185">Reference proteome</keyword>
<feature type="chain" id="PRO_5042325606" description="Peptidase A1 domain-containing protein" evidence="5">
    <location>
        <begin position="25"/>
        <end position="453"/>
    </location>
</feature>
<dbReference type="KEGG" id="egr:104428645"/>
<evidence type="ECO:0000313" key="9">
    <source>
        <dbReference type="Proteomes" id="UP000030711"/>
    </source>
</evidence>
<dbReference type="InterPro" id="IPR021109">
    <property type="entry name" value="Peptidase_aspartic_dom_sf"/>
</dbReference>
<dbReference type="Gramene" id="KCW45637">
    <property type="protein sequence ID" value="KCW45637"/>
    <property type="gene ID" value="EUGRSUZ_L00588"/>
</dbReference>
<dbReference type="Proteomes" id="UP000030711">
    <property type="component" value="Unassembled WGS sequence"/>
</dbReference>
<dbReference type="PANTHER" id="PTHR47965:SF6">
    <property type="entry name" value="ASPARTIC PROTEINASE GIP1-RELATED"/>
    <property type="match status" value="1"/>
</dbReference>
<reference evidence="8" key="1">
    <citation type="submission" date="2013-07" db="EMBL/GenBank/DDBJ databases">
        <title>The genome of Eucalyptus grandis.</title>
        <authorList>
            <person name="Schmutz J."/>
            <person name="Hayes R."/>
            <person name="Myburg A."/>
            <person name="Tuskan G."/>
            <person name="Grattapaglia D."/>
            <person name="Rokhsar D.S."/>
        </authorList>
    </citation>
    <scope>NUCLEOTIDE SEQUENCE</scope>
    <source>
        <tissue evidence="8">Leaf extractions</tissue>
    </source>
</reference>
<gene>
    <name evidence="8" type="ORF">EUGRSUZ_L00588</name>
</gene>
<dbReference type="GO" id="GO:0005576">
    <property type="term" value="C:extracellular region"/>
    <property type="evidence" value="ECO:0007669"/>
    <property type="project" value="UniProtKB-SubCell"/>
</dbReference>
<evidence type="ECO:0000313" key="7">
    <source>
        <dbReference type="EMBL" id="KAK2633080.1"/>
    </source>
</evidence>
<reference evidence="7" key="2">
    <citation type="journal article" date="2014" name="Nature">
        <title>The genome of Eucalyptus grandis.</title>
        <authorList>
            <person name="Myburg A.A."/>
            <person name="Grattapaglia D."/>
            <person name="Tuskan G.A."/>
            <person name="Hellsten U."/>
            <person name="Hayes R.D."/>
            <person name="Grimwood J."/>
            <person name="Jenkins J."/>
            <person name="Lindquist E."/>
            <person name="Tice H."/>
            <person name="Bauer D."/>
            <person name="Goodstein D.M."/>
            <person name="Dubchak I."/>
            <person name="Poliakov A."/>
            <person name="Mizrachi E."/>
            <person name="Kullan A.R."/>
            <person name="Hussey S.G."/>
            <person name="Pinard D."/>
            <person name="van der Merwe K."/>
            <person name="Singh P."/>
            <person name="van Jaarsveld I."/>
            <person name="Silva-Junior O.B."/>
            <person name="Togawa R.C."/>
            <person name="Pappas M.R."/>
            <person name="Faria D.A."/>
            <person name="Sansaloni C.P."/>
            <person name="Petroli C.D."/>
            <person name="Yang X."/>
            <person name="Ranjan P."/>
            <person name="Tschaplinski T.J."/>
            <person name="Ye C.Y."/>
            <person name="Li T."/>
            <person name="Sterck L."/>
            <person name="Vanneste K."/>
            <person name="Murat F."/>
            <person name="Soler M."/>
            <person name="Clemente H.S."/>
            <person name="Saidi N."/>
            <person name="Cassan-Wang H."/>
            <person name="Dunand C."/>
            <person name="Hefer C.A."/>
            <person name="Bornberg-Bauer E."/>
            <person name="Kersting A.R."/>
            <person name="Vining K."/>
            <person name="Amarasinghe V."/>
            <person name="Ranik M."/>
            <person name="Naithani S."/>
            <person name="Elser J."/>
            <person name="Boyd A.E."/>
            <person name="Liston A."/>
            <person name="Spatafora J.W."/>
            <person name="Dharmwardhana P."/>
            <person name="Raja R."/>
            <person name="Sullivan C."/>
            <person name="Romanel E."/>
            <person name="Alves-Ferreira M."/>
            <person name="Kulheim C."/>
            <person name="Foley W."/>
            <person name="Carocha V."/>
            <person name="Paiva J."/>
            <person name="Kudrna D."/>
            <person name="Brommonschenkel S.H."/>
            <person name="Pasquali G."/>
            <person name="Byrne M."/>
            <person name="Rigault P."/>
            <person name="Tibbits J."/>
            <person name="Spokevicius A."/>
            <person name="Jones R.C."/>
            <person name="Steane D.A."/>
            <person name="Vaillancourt R.E."/>
            <person name="Potts B.M."/>
            <person name="Joubert F."/>
            <person name="Barry K."/>
            <person name="Pappas G.J."/>
            <person name="Strauss S.H."/>
            <person name="Jaiswal P."/>
            <person name="Grima-Pettenati J."/>
            <person name="Salse J."/>
            <person name="Van de Peer Y."/>
            <person name="Rokhsar D.S."/>
            <person name="Schmutz J."/>
        </authorList>
    </citation>
    <scope>NUCLEOTIDE SEQUENCE</scope>
    <source>
        <tissue evidence="7">Leaf extractions</tissue>
    </source>
</reference>